<proteinExistence type="predicted"/>
<name>A0A0D9NHW3_METAN</name>
<dbReference type="Proteomes" id="UP000054544">
    <property type="component" value="Unassembled WGS sequence"/>
</dbReference>
<dbReference type="EMBL" id="KE384993">
    <property type="protein sequence ID" value="KJK73308.1"/>
    <property type="molecule type" value="Genomic_DNA"/>
</dbReference>
<organism evidence="1 2">
    <name type="scientific">Metarhizium anisopliae BRIP 53293</name>
    <dbReference type="NCBI Taxonomy" id="1291518"/>
    <lineage>
        <taxon>Eukaryota</taxon>
        <taxon>Fungi</taxon>
        <taxon>Dikarya</taxon>
        <taxon>Ascomycota</taxon>
        <taxon>Pezizomycotina</taxon>
        <taxon>Sordariomycetes</taxon>
        <taxon>Hypocreomycetidae</taxon>
        <taxon>Hypocreales</taxon>
        <taxon>Clavicipitaceae</taxon>
        <taxon>Metarhizium</taxon>
    </lineage>
</organism>
<evidence type="ECO:0000313" key="1">
    <source>
        <dbReference type="EMBL" id="KJK73308.1"/>
    </source>
</evidence>
<accession>A0A0D9NHW3</accession>
<sequence>MTSTDNQRSYISSTISARSGVVEQVDGKFFAGFKSLLTKKLLPFHVFGHRPDATV</sequence>
<evidence type="ECO:0000313" key="2">
    <source>
        <dbReference type="Proteomes" id="UP000054544"/>
    </source>
</evidence>
<reference evidence="2" key="1">
    <citation type="journal article" date="2014" name="BMC Genomics">
        <title>The genome sequence of the biocontrol fungus Metarhizium anisopliae and comparative genomics of Metarhizium species.</title>
        <authorList>
            <person name="Pattemore J.A."/>
            <person name="Hane J.K."/>
            <person name="Williams A.H."/>
            <person name="Wilson B.A."/>
            <person name="Stodart B.J."/>
            <person name="Ash G.J."/>
        </authorList>
    </citation>
    <scope>NUCLEOTIDE SEQUENCE [LARGE SCALE GENOMIC DNA]</scope>
    <source>
        <strain evidence="2">BRIP 53293</strain>
    </source>
</reference>
<protein>
    <submittedName>
        <fullName evidence="1">Uncharacterized protein</fullName>
    </submittedName>
</protein>
<dbReference type="AlphaFoldDB" id="A0A0D9NHW3"/>
<gene>
    <name evidence="1" type="ORF">H634G_11570</name>
</gene>
<keyword evidence="2" id="KW-1185">Reference proteome</keyword>